<dbReference type="PROSITE" id="PS52016">
    <property type="entry name" value="TONB_DEPENDENT_REC_3"/>
    <property type="match status" value="1"/>
</dbReference>
<dbReference type="InterPro" id="IPR039426">
    <property type="entry name" value="TonB-dep_rcpt-like"/>
</dbReference>
<dbReference type="SUPFAM" id="SSF56935">
    <property type="entry name" value="Porins"/>
    <property type="match status" value="1"/>
</dbReference>
<dbReference type="Gene3D" id="2.60.40.1120">
    <property type="entry name" value="Carboxypeptidase-like, regulatory domain"/>
    <property type="match status" value="1"/>
</dbReference>
<dbReference type="InterPro" id="IPR008969">
    <property type="entry name" value="CarboxyPept-like_regulatory"/>
</dbReference>
<reference evidence="15 16" key="1">
    <citation type="submission" date="2018-06" db="EMBL/GenBank/DDBJ databases">
        <authorList>
            <consortium name="Pathogen Informatics"/>
            <person name="Doyle S."/>
        </authorList>
    </citation>
    <scope>NUCLEOTIDE SEQUENCE [LARGE SCALE GENOMIC DNA]</scope>
    <source>
        <strain evidence="15 16">NCTC13043</strain>
    </source>
</reference>
<feature type="signal peptide" evidence="12">
    <location>
        <begin position="1"/>
        <end position="20"/>
    </location>
</feature>
<sequence>MKKLLLILTLLTTTFATICADNVTPEKGYQLSGTVVDVDSDEPLAGAVLKVEGTNIVAGTNSKGEFTLVFGANKVYTVRISCMGYAPRTIQVPAVGHPTLKIKMIPTNSNLEEVVVTGSRSERPLKDVPVITRVISQDEIKTVNPVDLNTLLEYTLPGIQFYYNSMSQTTSINYQGMDSKSVLFLVDGERISGEGSDHNIDFSRINVDNIERIEVVRGAASTLYDSRAIGGVINIITKKSSRPLNVQLSSRYAGVNGQNYGVQVGINRSRLNSQTSFGFRNRSTYWVKDKEGKTVERIAPDGKAIEERSEPRDLPVYGYKIWDVGQRFSYRFTDQFTGELFGSFYANIRPTYQGRRYHQRYEDLVLGAKGNWQMNKNNGFAFSYTFDNYAKKDDYNLVKLVEKVYNNINHSARLYYTGTFGQHTFNAGVEAVHESLRHYMMKDTGMVSRTQFSLCVQEDWKINNALNIVVGLRGDKSPNYSFHITPKVSALYRPLSFLTFRAGYSQGYRIPTLKELYQEFNMAGMITIYGNKDLKPEYGSQLSASVEYDRNGLNLSLSAYHNRFKNKITYEYLAPGVNYDMHYINSDNVKTTGIEATVNYRMLCGLSFMGAYTYINDYNVKDGYNRSWIRPHSAKFNVTYKRKFGKTTESIALNSQWMSRITRYAYDSDAKAYVRYVYDPRTICSLNLRSELPRGINLGFMIDNLFNYHDKASDSDVQLPLNGISYVLTVGINLSDLFGK</sequence>
<evidence type="ECO:0000256" key="4">
    <source>
        <dbReference type="ARBA" id="ARBA00022692"/>
    </source>
</evidence>
<evidence type="ECO:0000259" key="14">
    <source>
        <dbReference type="Pfam" id="PF07715"/>
    </source>
</evidence>
<protein>
    <submittedName>
        <fullName evidence="15">Outer membrane cobalamin translocator</fullName>
    </submittedName>
</protein>
<evidence type="ECO:0000256" key="3">
    <source>
        <dbReference type="ARBA" id="ARBA00022452"/>
    </source>
</evidence>
<comment type="subcellular location">
    <subcellularLocation>
        <location evidence="1 10">Cell outer membrane</location>
        <topology evidence="1 10">Multi-pass membrane protein</topology>
    </subcellularLocation>
</comment>
<dbReference type="GO" id="GO:0009279">
    <property type="term" value="C:cell outer membrane"/>
    <property type="evidence" value="ECO:0007669"/>
    <property type="project" value="UniProtKB-SubCell"/>
</dbReference>
<dbReference type="InterPro" id="IPR000531">
    <property type="entry name" value="Beta-barrel_TonB"/>
</dbReference>
<name>A0A379G9R4_9BACT</name>
<keyword evidence="2 10" id="KW-0813">Transport</keyword>
<dbReference type="CDD" id="cd01347">
    <property type="entry name" value="ligand_gated_channel"/>
    <property type="match status" value="1"/>
</dbReference>
<dbReference type="RefSeq" id="WP_115084134.1">
    <property type="nucleotide sequence ID" value="NZ_CAJPLF010000020.1"/>
</dbReference>
<dbReference type="GO" id="GO:0044718">
    <property type="term" value="P:siderophore transmembrane transport"/>
    <property type="evidence" value="ECO:0007669"/>
    <property type="project" value="TreeGrafter"/>
</dbReference>
<feature type="domain" description="TonB-dependent receptor plug" evidence="14">
    <location>
        <begin position="125"/>
        <end position="232"/>
    </location>
</feature>
<keyword evidence="5 12" id="KW-0732">Signal</keyword>
<evidence type="ECO:0000256" key="9">
    <source>
        <dbReference type="ARBA" id="ARBA00023237"/>
    </source>
</evidence>
<feature type="domain" description="TonB-dependent receptor-like beta-barrel" evidence="13">
    <location>
        <begin position="316"/>
        <end position="705"/>
    </location>
</feature>
<keyword evidence="7 10" id="KW-0472">Membrane</keyword>
<dbReference type="SUPFAM" id="SSF49464">
    <property type="entry name" value="Carboxypeptidase regulatory domain-like"/>
    <property type="match status" value="1"/>
</dbReference>
<dbReference type="Pfam" id="PF00593">
    <property type="entry name" value="TonB_dep_Rec_b-barrel"/>
    <property type="match status" value="1"/>
</dbReference>
<evidence type="ECO:0000259" key="13">
    <source>
        <dbReference type="Pfam" id="PF00593"/>
    </source>
</evidence>
<dbReference type="PANTHER" id="PTHR30069:SF29">
    <property type="entry name" value="HEMOGLOBIN AND HEMOGLOBIN-HAPTOGLOBIN-BINDING PROTEIN 1-RELATED"/>
    <property type="match status" value="1"/>
</dbReference>
<dbReference type="Gene3D" id="2.40.170.20">
    <property type="entry name" value="TonB-dependent receptor, beta-barrel domain"/>
    <property type="match status" value="1"/>
</dbReference>
<dbReference type="AlphaFoldDB" id="A0A379G9R4"/>
<evidence type="ECO:0000256" key="7">
    <source>
        <dbReference type="ARBA" id="ARBA00023136"/>
    </source>
</evidence>
<dbReference type="OrthoDB" id="9764669at2"/>
<keyword evidence="4 10" id="KW-0812">Transmembrane</keyword>
<proteinExistence type="inferred from homology"/>
<dbReference type="GeneID" id="78571872"/>
<dbReference type="Pfam" id="PF13715">
    <property type="entry name" value="CarbopepD_reg_2"/>
    <property type="match status" value="1"/>
</dbReference>
<evidence type="ECO:0000256" key="12">
    <source>
        <dbReference type="SAM" id="SignalP"/>
    </source>
</evidence>
<dbReference type="InterPro" id="IPR036942">
    <property type="entry name" value="Beta-barrel_TonB_sf"/>
</dbReference>
<dbReference type="Gene3D" id="2.170.130.10">
    <property type="entry name" value="TonB-dependent receptor, plug domain"/>
    <property type="match status" value="1"/>
</dbReference>
<evidence type="ECO:0000313" key="16">
    <source>
        <dbReference type="Proteomes" id="UP000254235"/>
    </source>
</evidence>
<dbReference type="InterPro" id="IPR012910">
    <property type="entry name" value="Plug_dom"/>
</dbReference>
<dbReference type="GO" id="GO:0015344">
    <property type="term" value="F:siderophore uptake transmembrane transporter activity"/>
    <property type="evidence" value="ECO:0007669"/>
    <property type="project" value="TreeGrafter"/>
</dbReference>
<comment type="similarity">
    <text evidence="10 11">Belongs to the TonB-dependent receptor family.</text>
</comment>
<evidence type="ECO:0000256" key="10">
    <source>
        <dbReference type="PROSITE-ProRule" id="PRU01360"/>
    </source>
</evidence>
<dbReference type="Pfam" id="PF07715">
    <property type="entry name" value="Plug"/>
    <property type="match status" value="1"/>
</dbReference>
<dbReference type="PANTHER" id="PTHR30069">
    <property type="entry name" value="TONB-DEPENDENT OUTER MEMBRANE RECEPTOR"/>
    <property type="match status" value="1"/>
</dbReference>
<evidence type="ECO:0000256" key="5">
    <source>
        <dbReference type="ARBA" id="ARBA00022729"/>
    </source>
</evidence>
<evidence type="ECO:0000313" key="15">
    <source>
        <dbReference type="EMBL" id="SUC37759.1"/>
    </source>
</evidence>
<dbReference type="EMBL" id="UGTP01000003">
    <property type="protein sequence ID" value="SUC37759.1"/>
    <property type="molecule type" value="Genomic_DNA"/>
</dbReference>
<gene>
    <name evidence="15" type="primary">btuB_3</name>
    <name evidence="15" type="ORF">NCTC13043_02255</name>
</gene>
<evidence type="ECO:0000256" key="6">
    <source>
        <dbReference type="ARBA" id="ARBA00023077"/>
    </source>
</evidence>
<accession>A0A379G9R4</accession>
<dbReference type="InterPro" id="IPR037066">
    <property type="entry name" value="Plug_dom_sf"/>
</dbReference>
<keyword evidence="3 10" id="KW-1134">Transmembrane beta strand</keyword>
<evidence type="ECO:0000256" key="11">
    <source>
        <dbReference type="RuleBase" id="RU003357"/>
    </source>
</evidence>
<feature type="chain" id="PRO_5016896021" evidence="12">
    <location>
        <begin position="21"/>
        <end position="740"/>
    </location>
</feature>
<evidence type="ECO:0000256" key="8">
    <source>
        <dbReference type="ARBA" id="ARBA00023170"/>
    </source>
</evidence>
<evidence type="ECO:0000256" key="1">
    <source>
        <dbReference type="ARBA" id="ARBA00004571"/>
    </source>
</evidence>
<keyword evidence="9 10" id="KW-0998">Cell outer membrane</keyword>
<organism evidence="15 16">
    <name type="scientific">Prevotella pallens</name>
    <dbReference type="NCBI Taxonomy" id="60133"/>
    <lineage>
        <taxon>Bacteria</taxon>
        <taxon>Pseudomonadati</taxon>
        <taxon>Bacteroidota</taxon>
        <taxon>Bacteroidia</taxon>
        <taxon>Bacteroidales</taxon>
        <taxon>Prevotellaceae</taxon>
        <taxon>Prevotella</taxon>
    </lineage>
</organism>
<keyword evidence="8" id="KW-0675">Receptor</keyword>
<evidence type="ECO:0000256" key="2">
    <source>
        <dbReference type="ARBA" id="ARBA00022448"/>
    </source>
</evidence>
<keyword evidence="6 11" id="KW-0798">TonB box</keyword>
<dbReference type="Proteomes" id="UP000254235">
    <property type="component" value="Unassembled WGS sequence"/>
</dbReference>